<accession>A0A1A2Y665</accession>
<dbReference type="Gene3D" id="3.40.50.1820">
    <property type="entry name" value="alpha/beta hydrolase"/>
    <property type="match status" value="1"/>
</dbReference>
<dbReference type="Proteomes" id="UP000093943">
    <property type="component" value="Unassembled WGS sequence"/>
</dbReference>
<gene>
    <name evidence="2" type="ORF">A5710_14745</name>
</gene>
<reference evidence="3" key="1">
    <citation type="submission" date="2016-06" db="EMBL/GenBank/DDBJ databases">
        <authorList>
            <person name="Sutton G."/>
            <person name="Brinkac L."/>
            <person name="Sanka R."/>
            <person name="Adams M."/>
            <person name="Lau E."/>
            <person name="Sam S."/>
            <person name="Sreng N."/>
            <person name="Him V."/>
            <person name="Kerleguer A."/>
            <person name="Cheng S."/>
        </authorList>
    </citation>
    <scope>NUCLEOTIDE SEQUENCE [LARGE SCALE GENOMIC DNA]</scope>
    <source>
        <strain evidence="3">E1876</strain>
    </source>
</reference>
<evidence type="ECO:0000313" key="3">
    <source>
        <dbReference type="Proteomes" id="UP000093943"/>
    </source>
</evidence>
<keyword evidence="2" id="KW-0560">Oxidoreductase</keyword>
<sequence>MSSQRPGRRGSRADRFPAALPPGRTVAVRAADGTRLHAEVFGPPDGYPIVLAHGITCAIRVWGHQIADLTRDYRVIAYDHRGHGRSEVPPRGGYSLTHLASDLDSVLEATLEPGERAVIAGHSMGGIAISAWSDRYRHRVEQRADAVALINTTTGDLLAHVDLFQVPPPLHQARVQAARRILLTFGTVPIVGPANVAVRRFVHMLAVGGEADSSVAPLICDLFAKTPPASRGHWVRVLVDSLGPSHISLDGLTVPTLVIGSTRDRLLPIVASRRIAKAAPNLVRFVEMSGGHCSILEHPGAVNRELRDLVELATGSADGLTAAREIIS</sequence>
<dbReference type="PANTHER" id="PTHR43433">
    <property type="entry name" value="HYDROLASE, ALPHA/BETA FOLD FAMILY PROTEIN"/>
    <property type="match status" value="1"/>
</dbReference>
<dbReference type="Pfam" id="PF00561">
    <property type="entry name" value="Abhydrolase_1"/>
    <property type="match status" value="1"/>
</dbReference>
<evidence type="ECO:0000313" key="2">
    <source>
        <dbReference type="EMBL" id="OBI32571.1"/>
    </source>
</evidence>
<dbReference type="RefSeq" id="WP_064922216.1">
    <property type="nucleotide sequence ID" value="NZ_LZJK01000091.1"/>
</dbReference>
<name>A0A1A2Y665_MYCSD</name>
<keyword evidence="2" id="KW-0575">Peroxidase</keyword>
<dbReference type="AlphaFoldDB" id="A0A1A2Y665"/>
<proteinExistence type="predicted"/>
<dbReference type="InterPro" id="IPR050471">
    <property type="entry name" value="AB_hydrolase"/>
</dbReference>
<dbReference type="SUPFAM" id="SSF53474">
    <property type="entry name" value="alpha/beta-Hydrolases"/>
    <property type="match status" value="1"/>
</dbReference>
<feature type="domain" description="AB hydrolase-1" evidence="1">
    <location>
        <begin position="47"/>
        <end position="299"/>
    </location>
</feature>
<dbReference type="PANTHER" id="PTHR43433:SF1">
    <property type="entry name" value="BLL5160 PROTEIN"/>
    <property type="match status" value="1"/>
</dbReference>
<dbReference type="InterPro" id="IPR000073">
    <property type="entry name" value="AB_hydrolase_1"/>
</dbReference>
<protein>
    <submittedName>
        <fullName evidence="2">Haloperoxidase</fullName>
    </submittedName>
</protein>
<dbReference type="InterPro" id="IPR029058">
    <property type="entry name" value="AB_hydrolase_fold"/>
</dbReference>
<evidence type="ECO:0000259" key="1">
    <source>
        <dbReference type="Pfam" id="PF00561"/>
    </source>
</evidence>
<comment type="caution">
    <text evidence="2">The sequence shown here is derived from an EMBL/GenBank/DDBJ whole genome shotgun (WGS) entry which is preliminary data.</text>
</comment>
<dbReference type="EMBL" id="LZKG01000038">
    <property type="protein sequence ID" value="OBI32571.1"/>
    <property type="molecule type" value="Genomic_DNA"/>
</dbReference>
<organism evidence="2 3">
    <name type="scientific">Mycolicibacter sinensis (strain JDM601)</name>
    <name type="common">Mycobacterium sinense</name>
    <dbReference type="NCBI Taxonomy" id="875328"/>
    <lineage>
        <taxon>Bacteria</taxon>
        <taxon>Bacillati</taxon>
        <taxon>Actinomycetota</taxon>
        <taxon>Actinomycetes</taxon>
        <taxon>Mycobacteriales</taxon>
        <taxon>Mycobacteriaceae</taxon>
        <taxon>Mycolicibacter</taxon>
    </lineage>
</organism>
<dbReference type="GO" id="GO:0004601">
    <property type="term" value="F:peroxidase activity"/>
    <property type="evidence" value="ECO:0007669"/>
    <property type="project" value="UniProtKB-KW"/>
</dbReference>